<dbReference type="GO" id="GO:0034993">
    <property type="term" value="C:meiotic nuclear membrane microtubule tethering complex"/>
    <property type="evidence" value="ECO:0007669"/>
    <property type="project" value="TreeGrafter"/>
</dbReference>
<evidence type="ECO:0000313" key="7">
    <source>
        <dbReference type="EMBL" id="CAL4067346.1"/>
    </source>
</evidence>
<keyword evidence="8" id="KW-1185">Reference proteome</keyword>
<dbReference type="Gene3D" id="1.20.58.60">
    <property type="match status" value="3"/>
</dbReference>
<dbReference type="GO" id="GO:0007097">
    <property type="term" value="P:nuclear migration"/>
    <property type="evidence" value="ECO:0007669"/>
    <property type="project" value="TreeGrafter"/>
</dbReference>
<keyword evidence="2" id="KW-0812">Transmembrane</keyword>
<evidence type="ECO:0000256" key="5">
    <source>
        <dbReference type="ARBA" id="ARBA00023136"/>
    </source>
</evidence>
<dbReference type="GO" id="GO:0005737">
    <property type="term" value="C:cytoplasm"/>
    <property type="evidence" value="ECO:0007669"/>
    <property type="project" value="TreeGrafter"/>
</dbReference>
<evidence type="ECO:0000256" key="1">
    <source>
        <dbReference type="ARBA" id="ARBA00004370"/>
    </source>
</evidence>
<gene>
    <name evidence="7" type="ORF">MNOR_LOCUS6422</name>
</gene>
<comment type="caution">
    <text evidence="7">The sequence shown here is derived from an EMBL/GenBank/DDBJ whole genome shotgun (WGS) entry which is preliminary data.</text>
</comment>
<sequence>ETLLQYLLSEREQTPHRLASLTTIAERLYPDTATVGREKLRKELRELRDRWEHLDSSINEQQRKQEAASHQWSSFEDSLKAATNWLDSNEKLTVLDLSGCSSLPDIKSKLLKMKSLLQDITCHKRALDNVSERSSYLLQSNPTNKEVQEAVKDIESRHETLAVTTRKSIEELEWLTDSLNSHNDLTEGHADWQKDMWEKLHALTDYSGNKSVLTSRLASVRELEEAKTDGRNMILQITSHSHQLIDKLPSRAKENMERENNNLKYELAKFASTLADVKHGLEERLQQWTEYEGTFDRILTWLNESEATLKKFGPKNSLQEKQEQLERFQEFLRVIESRHVLVQELIAIADNLEQGLVLSTLQQGGEAERLSEASSDLQASHQDTRITYNVQQVTSRFKALQATAKDLLKKCEAGVADHHTFVEKYNASVSWLTVAQDKLAKVSEIQGNRSTLSKRSQILNELLAEKINALQLVNVTVELGEKLYTSTAEDGREAIRIQMDDLQTATDSLFDTCANSDRDLQATTTRWQSYEEAGDNLKSWLKKTQSQLPDEIEFKTTLDEKKAQLQTY</sequence>
<dbReference type="InterPro" id="IPR002017">
    <property type="entry name" value="Spectrin_repeat"/>
</dbReference>
<feature type="non-terminal residue" evidence="7">
    <location>
        <position position="568"/>
    </location>
</feature>
<evidence type="ECO:0000313" key="8">
    <source>
        <dbReference type="Proteomes" id="UP001497623"/>
    </source>
</evidence>
<accession>A0AAV2PZX5</accession>
<evidence type="ECO:0000256" key="3">
    <source>
        <dbReference type="ARBA" id="ARBA00022737"/>
    </source>
</evidence>
<keyword evidence="6" id="KW-0175">Coiled coil</keyword>
<feature type="coiled-coil region" evidence="6">
    <location>
        <begin position="37"/>
        <end position="64"/>
    </location>
</feature>
<dbReference type="PANTHER" id="PTHR47535">
    <property type="entry name" value="MUSCLE-SPECIFIC PROTEIN 300 KDA, ISOFORM G"/>
    <property type="match status" value="1"/>
</dbReference>
<keyword evidence="3" id="KW-0677">Repeat</keyword>
<organism evidence="7 8">
    <name type="scientific">Meganyctiphanes norvegica</name>
    <name type="common">Northern krill</name>
    <name type="synonym">Thysanopoda norvegica</name>
    <dbReference type="NCBI Taxonomy" id="48144"/>
    <lineage>
        <taxon>Eukaryota</taxon>
        <taxon>Metazoa</taxon>
        <taxon>Ecdysozoa</taxon>
        <taxon>Arthropoda</taxon>
        <taxon>Crustacea</taxon>
        <taxon>Multicrustacea</taxon>
        <taxon>Malacostraca</taxon>
        <taxon>Eumalacostraca</taxon>
        <taxon>Eucarida</taxon>
        <taxon>Euphausiacea</taxon>
        <taxon>Euphausiidae</taxon>
        <taxon>Meganyctiphanes</taxon>
    </lineage>
</organism>
<dbReference type="InterPro" id="IPR018159">
    <property type="entry name" value="Spectrin/alpha-actinin"/>
</dbReference>
<dbReference type="GO" id="GO:0005640">
    <property type="term" value="C:nuclear outer membrane"/>
    <property type="evidence" value="ECO:0007669"/>
    <property type="project" value="TreeGrafter"/>
</dbReference>
<dbReference type="Proteomes" id="UP001497623">
    <property type="component" value="Unassembled WGS sequence"/>
</dbReference>
<dbReference type="GO" id="GO:0051015">
    <property type="term" value="F:actin filament binding"/>
    <property type="evidence" value="ECO:0007669"/>
    <property type="project" value="TreeGrafter"/>
</dbReference>
<dbReference type="SUPFAM" id="SSF46966">
    <property type="entry name" value="Spectrin repeat"/>
    <property type="match status" value="4"/>
</dbReference>
<dbReference type="PANTHER" id="PTHR47535:SF1">
    <property type="entry name" value="NESPRIN-1"/>
    <property type="match status" value="1"/>
</dbReference>
<proteinExistence type="predicted"/>
<dbReference type="EMBL" id="CAXKWB010002648">
    <property type="protein sequence ID" value="CAL4067346.1"/>
    <property type="molecule type" value="Genomic_DNA"/>
</dbReference>
<feature type="non-terminal residue" evidence="7">
    <location>
        <position position="1"/>
    </location>
</feature>
<evidence type="ECO:0000256" key="4">
    <source>
        <dbReference type="ARBA" id="ARBA00022989"/>
    </source>
</evidence>
<protein>
    <recommendedName>
        <fullName evidence="9">Nesprin-1</fullName>
    </recommendedName>
</protein>
<dbReference type="SMART" id="SM00150">
    <property type="entry name" value="SPEC"/>
    <property type="match status" value="3"/>
</dbReference>
<dbReference type="InterPro" id="IPR052403">
    <property type="entry name" value="LINC-complex_assoc"/>
</dbReference>
<keyword evidence="5" id="KW-0472">Membrane</keyword>
<dbReference type="AlphaFoldDB" id="A0AAV2PZX5"/>
<dbReference type="Pfam" id="PF00435">
    <property type="entry name" value="Spectrin"/>
    <property type="match status" value="1"/>
</dbReference>
<name>A0AAV2PZX5_MEGNR</name>
<keyword evidence="4" id="KW-1133">Transmembrane helix</keyword>
<evidence type="ECO:0000256" key="6">
    <source>
        <dbReference type="SAM" id="Coils"/>
    </source>
</evidence>
<evidence type="ECO:0008006" key="9">
    <source>
        <dbReference type="Google" id="ProtNLM"/>
    </source>
</evidence>
<comment type="subcellular location">
    <subcellularLocation>
        <location evidence="1">Membrane</location>
    </subcellularLocation>
</comment>
<reference evidence="7 8" key="1">
    <citation type="submission" date="2024-05" db="EMBL/GenBank/DDBJ databases">
        <authorList>
            <person name="Wallberg A."/>
        </authorList>
    </citation>
    <scope>NUCLEOTIDE SEQUENCE [LARGE SCALE GENOMIC DNA]</scope>
</reference>
<evidence type="ECO:0000256" key="2">
    <source>
        <dbReference type="ARBA" id="ARBA00022692"/>
    </source>
</evidence>